<dbReference type="GeneID" id="19949016"/>
<sequence>MASITSSGASFSVLTNGPLSAMILSYQYGVTKEMSAVCLTARRKLKRRPLASQKHLILSQTDMFRGYLLLKLLEKDDLATAKELLRQRPTGYIAPPVESSYIYGLNNAARLRDLELVKFLHDNELSKATKDAMDTAAEFGDLEIVRYLHENRKEGCSLVAFVLAERHGHNDVLEFLTEHRPRDRNACPSADPKLLMIPAMLSNTCNIQ</sequence>
<dbReference type="InterPro" id="IPR052050">
    <property type="entry name" value="SecEffector_AnkRepeat"/>
</dbReference>
<gene>
    <name evidence="1" type="ORF">SDRG_08289</name>
</gene>
<dbReference type="AlphaFoldDB" id="T0RUP9"/>
<dbReference type="InterPro" id="IPR036770">
    <property type="entry name" value="Ankyrin_rpt-contain_sf"/>
</dbReference>
<dbReference type="STRING" id="1156394.T0RUP9"/>
<protein>
    <submittedName>
        <fullName evidence="1">Uncharacterized protein</fullName>
    </submittedName>
</protein>
<keyword evidence="2" id="KW-1185">Reference proteome</keyword>
<dbReference type="EMBL" id="JH767156">
    <property type="protein sequence ID" value="EQC34077.1"/>
    <property type="molecule type" value="Genomic_DNA"/>
</dbReference>
<dbReference type="Gene3D" id="1.25.40.20">
    <property type="entry name" value="Ankyrin repeat-containing domain"/>
    <property type="match status" value="1"/>
</dbReference>
<proteinExistence type="predicted"/>
<reference evidence="1 2" key="1">
    <citation type="submission" date="2012-04" db="EMBL/GenBank/DDBJ databases">
        <title>The Genome Sequence of Saprolegnia declina VS20.</title>
        <authorList>
            <consortium name="The Broad Institute Genome Sequencing Platform"/>
            <person name="Russ C."/>
            <person name="Nusbaum C."/>
            <person name="Tyler B."/>
            <person name="van West P."/>
            <person name="Dieguez-Uribeondo J."/>
            <person name="de Bruijn I."/>
            <person name="Tripathy S."/>
            <person name="Jiang R."/>
            <person name="Young S.K."/>
            <person name="Zeng Q."/>
            <person name="Gargeya S."/>
            <person name="Fitzgerald M."/>
            <person name="Haas B."/>
            <person name="Abouelleil A."/>
            <person name="Alvarado L."/>
            <person name="Arachchi H.M."/>
            <person name="Berlin A."/>
            <person name="Chapman S.B."/>
            <person name="Goldberg J."/>
            <person name="Griggs A."/>
            <person name="Gujja S."/>
            <person name="Hansen M."/>
            <person name="Howarth C."/>
            <person name="Imamovic A."/>
            <person name="Larimer J."/>
            <person name="McCowen C."/>
            <person name="Montmayeur A."/>
            <person name="Murphy C."/>
            <person name="Neiman D."/>
            <person name="Pearson M."/>
            <person name="Priest M."/>
            <person name="Roberts A."/>
            <person name="Saif S."/>
            <person name="Shea T."/>
            <person name="Sisk P."/>
            <person name="Sykes S."/>
            <person name="Wortman J."/>
            <person name="Nusbaum C."/>
            <person name="Birren B."/>
        </authorList>
    </citation>
    <scope>NUCLEOTIDE SEQUENCE [LARGE SCALE GENOMIC DNA]</scope>
    <source>
        <strain evidence="1 2">VS20</strain>
    </source>
</reference>
<dbReference type="PANTHER" id="PTHR46586">
    <property type="entry name" value="ANKYRIN REPEAT-CONTAINING PROTEIN"/>
    <property type="match status" value="1"/>
</dbReference>
<dbReference type="RefSeq" id="XP_008612389.1">
    <property type="nucleotide sequence ID" value="XM_008614167.1"/>
</dbReference>
<dbReference type="VEuPathDB" id="FungiDB:SDRG_08289"/>
<name>T0RUP9_SAPDV</name>
<dbReference type="SUPFAM" id="SSF140860">
    <property type="entry name" value="Pseudo ankyrin repeat-like"/>
    <property type="match status" value="1"/>
</dbReference>
<dbReference type="PANTHER" id="PTHR46586:SF3">
    <property type="entry name" value="ANKYRIN REPEAT-CONTAINING PROTEIN"/>
    <property type="match status" value="1"/>
</dbReference>
<dbReference type="Proteomes" id="UP000030762">
    <property type="component" value="Unassembled WGS sequence"/>
</dbReference>
<organism evidence="1 2">
    <name type="scientific">Saprolegnia diclina (strain VS20)</name>
    <dbReference type="NCBI Taxonomy" id="1156394"/>
    <lineage>
        <taxon>Eukaryota</taxon>
        <taxon>Sar</taxon>
        <taxon>Stramenopiles</taxon>
        <taxon>Oomycota</taxon>
        <taxon>Saprolegniomycetes</taxon>
        <taxon>Saprolegniales</taxon>
        <taxon>Saprolegniaceae</taxon>
        <taxon>Saprolegnia</taxon>
    </lineage>
</organism>
<dbReference type="OMA" id="TEHRPRD"/>
<dbReference type="OrthoDB" id="66444at2759"/>
<evidence type="ECO:0000313" key="1">
    <source>
        <dbReference type="EMBL" id="EQC34077.1"/>
    </source>
</evidence>
<dbReference type="InParanoid" id="T0RUP9"/>
<accession>T0RUP9</accession>
<evidence type="ECO:0000313" key="2">
    <source>
        <dbReference type="Proteomes" id="UP000030762"/>
    </source>
</evidence>